<dbReference type="EMBL" id="BMJJ01000002">
    <property type="protein sequence ID" value="GGD10542.1"/>
    <property type="molecule type" value="Genomic_DNA"/>
</dbReference>
<gene>
    <name evidence="2" type="ORF">GCM10011335_11790</name>
</gene>
<evidence type="ECO:0008006" key="4">
    <source>
        <dbReference type="Google" id="ProtNLM"/>
    </source>
</evidence>
<organism evidence="2 3">
    <name type="scientific">Aureimonas glaciei</name>
    <dbReference type="NCBI Taxonomy" id="1776957"/>
    <lineage>
        <taxon>Bacteria</taxon>
        <taxon>Pseudomonadati</taxon>
        <taxon>Pseudomonadota</taxon>
        <taxon>Alphaproteobacteria</taxon>
        <taxon>Hyphomicrobiales</taxon>
        <taxon>Aurantimonadaceae</taxon>
        <taxon>Aureimonas</taxon>
    </lineage>
</organism>
<dbReference type="InterPro" id="IPR018691">
    <property type="entry name" value="DUF2188"/>
</dbReference>
<name>A0A916XU54_9HYPH</name>
<evidence type="ECO:0000313" key="3">
    <source>
        <dbReference type="Proteomes" id="UP000613160"/>
    </source>
</evidence>
<feature type="region of interest" description="Disordered" evidence="1">
    <location>
        <begin position="65"/>
        <end position="86"/>
    </location>
</feature>
<comment type="caution">
    <text evidence="2">The sequence shown here is derived from an EMBL/GenBank/DDBJ whole genome shotgun (WGS) entry which is preliminary data.</text>
</comment>
<dbReference type="Proteomes" id="UP000613160">
    <property type="component" value="Unassembled WGS sequence"/>
</dbReference>
<evidence type="ECO:0000256" key="1">
    <source>
        <dbReference type="SAM" id="MobiDB-lite"/>
    </source>
</evidence>
<evidence type="ECO:0000313" key="2">
    <source>
        <dbReference type="EMBL" id="GGD10542.1"/>
    </source>
</evidence>
<keyword evidence="3" id="KW-1185">Reference proteome</keyword>
<dbReference type="AlphaFoldDB" id="A0A916XU54"/>
<proteinExistence type="predicted"/>
<accession>A0A916XU54</accession>
<protein>
    <recommendedName>
        <fullName evidence="4">DUF2188 domain-containing protein</fullName>
    </recommendedName>
</protein>
<dbReference type="RefSeq" id="WP_188849637.1">
    <property type="nucleotide sequence ID" value="NZ_BMJJ01000002.1"/>
</dbReference>
<sequence length="86" mass="9359">MSDLNYEIVQHDGGWAYKVADVFSETFPSHDHALAAAKDAAARQSLSGETDGISYQDASGRWHEEVAQGTDRPQTHVTDLADGQVK</sequence>
<reference evidence="2" key="2">
    <citation type="submission" date="2020-09" db="EMBL/GenBank/DDBJ databases">
        <authorList>
            <person name="Sun Q."/>
            <person name="Zhou Y."/>
        </authorList>
    </citation>
    <scope>NUCLEOTIDE SEQUENCE</scope>
    <source>
        <strain evidence="2">CGMCC 1.15493</strain>
    </source>
</reference>
<reference evidence="2" key="1">
    <citation type="journal article" date="2014" name="Int. J. Syst. Evol. Microbiol.">
        <title>Complete genome sequence of Corynebacterium casei LMG S-19264T (=DSM 44701T), isolated from a smear-ripened cheese.</title>
        <authorList>
            <consortium name="US DOE Joint Genome Institute (JGI-PGF)"/>
            <person name="Walter F."/>
            <person name="Albersmeier A."/>
            <person name="Kalinowski J."/>
            <person name="Ruckert C."/>
        </authorList>
    </citation>
    <scope>NUCLEOTIDE SEQUENCE</scope>
    <source>
        <strain evidence="2">CGMCC 1.15493</strain>
    </source>
</reference>
<dbReference type="Pfam" id="PF09954">
    <property type="entry name" value="DUF2188"/>
    <property type="match status" value="1"/>
</dbReference>